<accession>A0A919YUJ9</accession>
<dbReference type="GO" id="GO:0008270">
    <property type="term" value="F:zinc ion binding"/>
    <property type="evidence" value="ECO:0007669"/>
    <property type="project" value="InterPro"/>
</dbReference>
<gene>
    <name evidence="6" type="ORF">J40TS1_27600</name>
</gene>
<evidence type="ECO:0000256" key="2">
    <source>
        <dbReference type="ARBA" id="ARBA00022723"/>
    </source>
</evidence>
<name>A0A919YUJ9_9BACL</name>
<evidence type="ECO:0000313" key="6">
    <source>
        <dbReference type="EMBL" id="GIP17118.1"/>
    </source>
</evidence>
<dbReference type="GO" id="GO:0004222">
    <property type="term" value="F:metalloendopeptidase activity"/>
    <property type="evidence" value="ECO:0007669"/>
    <property type="project" value="InterPro"/>
</dbReference>
<dbReference type="AlphaFoldDB" id="A0A919YUJ9"/>
<evidence type="ECO:0000256" key="1">
    <source>
        <dbReference type="ARBA" id="ARBA00022670"/>
    </source>
</evidence>
<keyword evidence="4" id="KW-0862">Zinc</keyword>
<evidence type="ECO:0000313" key="7">
    <source>
        <dbReference type="Proteomes" id="UP000683139"/>
    </source>
</evidence>
<keyword evidence="1" id="KW-0645">Protease</keyword>
<keyword evidence="2" id="KW-0479">Metal-binding</keyword>
<organism evidence="6 7">
    <name type="scientific">Paenibacillus montaniterrae</name>
    <dbReference type="NCBI Taxonomy" id="429341"/>
    <lineage>
        <taxon>Bacteria</taxon>
        <taxon>Bacillati</taxon>
        <taxon>Bacillota</taxon>
        <taxon>Bacilli</taxon>
        <taxon>Bacillales</taxon>
        <taxon>Paenibacillaceae</taxon>
        <taxon>Paenibacillus</taxon>
    </lineage>
</organism>
<comment type="caution">
    <text evidence="6">The sequence shown here is derived from an EMBL/GenBank/DDBJ whole genome shotgun (WGS) entry which is preliminary data.</text>
</comment>
<feature type="domain" description="Peptidase M10 metallopeptidase" evidence="5">
    <location>
        <begin position="69"/>
        <end position="142"/>
    </location>
</feature>
<proteinExistence type="predicted"/>
<protein>
    <recommendedName>
        <fullName evidence="5">Peptidase M10 metallopeptidase domain-containing protein</fullName>
    </recommendedName>
</protein>
<dbReference type="GO" id="GO:0031012">
    <property type="term" value="C:extracellular matrix"/>
    <property type="evidence" value="ECO:0007669"/>
    <property type="project" value="InterPro"/>
</dbReference>
<evidence type="ECO:0000256" key="3">
    <source>
        <dbReference type="ARBA" id="ARBA00022801"/>
    </source>
</evidence>
<dbReference type="Pfam" id="PF00413">
    <property type="entry name" value="Peptidase_M10"/>
    <property type="match status" value="1"/>
</dbReference>
<sequence>MYTVSSASHTHWSNGAAKWRNHSNFKLSTATGAAGANYNYYSLDVSRSDVDWDGLCTRTLDNGFIVKAVLNLNKHYTSDSKYTSSILAGLTGHELGHSLGLQHASVAETSSIMHPYTFNSNGTPARALSPSSSDIAVVNSLYPVTKTAAPLSHSDAAAGSRVVHIEPSWAVYYGDEQALMKAADLVVKGKVSKEIGSTFAKGIYTDYNTEIKLQIADVLKGEKAPGEQITVSQMGGFDGDVKVVAKHSTHLQEQQEAILFLRQSSDGTYRPINEDDGIYLLEQGSYTNLGSGKTLNKKLIDAHN</sequence>
<dbReference type="GO" id="GO:0006508">
    <property type="term" value="P:proteolysis"/>
    <property type="evidence" value="ECO:0007669"/>
    <property type="project" value="UniProtKB-KW"/>
</dbReference>
<dbReference type="SUPFAM" id="SSF55486">
    <property type="entry name" value="Metalloproteases ('zincins'), catalytic domain"/>
    <property type="match status" value="1"/>
</dbReference>
<evidence type="ECO:0000256" key="4">
    <source>
        <dbReference type="ARBA" id="ARBA00022833"/>
    </source>
</evidence>
<keyword evidence="7" id="KW-1185">Reference proteome</keyword>
<dbReference type="Gene3D" id="3.40.390.10">
    <property type="entry name" value="Collagenase (Catalytic Domain)"/>
    <property type="match status" value="1"/>
</dbReference>
<dbReference type="InterPro" id="IPR024079">
    <property type="entry name" value="MetalloPept_cat_dom_sf"/>
</dbReference>
<evidence type="ECO:0000259" key="5">
    <source>
        <dbReference type="Pfam" id="PF00413"/>
    </source>
</evidence>
<dbReference type="InterPro" id="IPR001818">
    <property type="entry name" value="Pept_M10_metallopeptidase"/>
</dbReference>
<dbReference type="EMBL" id="BOSE01000004">
    <property type="protein sequence ID" value="GIP17118.1"/>
    <property type="molecule type" value="Genomic_DNA"/>
</dbReference>
<dbReference type="Proteomes" id="UP000683139">
    <property type="component" value="Unassembled WGS sequence"/>
</dbReference>
<reference evidence="6" key="1">
    <citation type="submission" date="2021-03" db="EMBL/GenBank/DDBJ databases">
        <title>Antimicrobial resistance genes in bacteria isolated from Japanese honey, and their potential for conferring macrolide and lincosamide resistance in the American foulbrood pathogen Paenibacillus larvae.</title>
        <authorList>
            <person name="Okamoto M."/>
            <person name="Kumagai M."/>
            <person name="Kanamori H."/>
            <person name="Takamatsu D."/>
        </authorList>
    </citation>
    <scope>NUCLEOTIDE SEQUENCE</scope>
    <source>
        <strain evidence="6">J40TS1</strain>
    </source>
</reference>
<keyword evidence="3" id="KW-0378">Hydrolase</keyword>